<keyword evidence="2" id="KW-0802">TPR repeat</keyword>
<keyword evidence="1" id="KW-0040">ANK repeat</keyword>
<dbReference type="Gene3D" id="1.25.40.20">
    <property type="entry name" value="Ankyrin repeat-containing domain"/>
    <property type="match status" value="1"/>
</dbReference>
<dbReference type="InterPro" id="IPR019734">
    <property type="entry name" value="TPR_rpt"/>
</dbReference>
<gene>
    <name evidence="3" type="ORF">SLEP1_g939</name>
</gene>
<organism evidence="3 4">
    <name type="scientific">Rubroshorea leprosula</name>
    <dbReference type="NCBI Taxonomy" id="152421"/>
    <lineage>
        <taxon>Eukaryota</taxon>
        <taxon>Viridiplantae</taxon>
        <taxon>Streptophyta</taxon>
        <taxon>Embryophyta</taxon>
        <taxon>Tracheophyta</taxon>
        <taxon>Spermatophyta</taxon>
        <taxon>Magnoliopsida</taxon>
        <taxon>eudicotyledons</taxon>
        <taxon>Gunneridae</taxon>
        <taxon>Pentapetalae</taxon>
        <taxon>rosids</taxon>
        <taxon>malvids</taxon>
        <taxon>Malvales</taxon>
        <taxon>Dipterocarpaceae</taxon>
        <taxon>Rubroshorea</taxon>
    </lineage>
</organism>
<dbReference type="PROSITE" id="PS50088">
    <property type="entry name" value="ANK_REPEAT"/>
    <property type="match status" value="1"/>
</dbReference>
<dbReference type="PROSITE" id="PS50005">
    <property type="entry name" value="TPR"/>
    <property type="match status" value="1"/>
</dbReference>
<dbReference type="InterPro" id="IPR051616">
    <property type="entry name" value="Cul2-RING_E3_ligase_SR"/>
</dbReference>
<protein>
    <submittedName>
        <fullName evidence="3">Uncharacterized protein</fullName>
    </submittedName>
</protein>
<dbReference type="SUPFAM" id="SSF48403">
    <property type="entry name" value="Ankyrin repeat"/>
    <property type="match status" value="1"/>
</dbReference>
<dbReference type="PANTHER" id="PTHR46224">
    <property type="entry name" value="ANKYRIN REPEAT FAMILY PROTEIN"/>
    <property type="match status" value="1"/>
</dbReference>
<sequence>MLITKGAEIDVVTDCGTPLQVAAGNGKEDFVKVLVENHANRKQKSKEHTFLSMAKEADSFKRKDYFGAAQKYSEAIRYDPTDAILSSKPNWPKAYLRVGAAWMVLKEFDKAAAAFHAGLKLDRKNEELECALRETIEAQGSEPVCEFGPESYAAFRH</sequence>
<evidence type="ECO:0000256" key="1">
    <source>
        <dbReference type="PROSITE-ProRule" id="PRU00023"/>
    </source>
</evidence>
<dbReference type="Proteomes" id="UP001054252">
    <property type="component" value="Unassembled WGS sequence"/>
</dbReference>
<dbReference type="InterPro" id="IPR002110">
    <property type="entry name" value="Ankyrin_rpt"/>
</dbReference>
<evidence type="ECO:0000256" key="2">
    <source>
        <dbReference type="PROSITE-ProRule" id="PRU00339"/>
    </source>
</evidence>
<dbReference type="Gene3D" id="1.25.40.10">
    <property type="entry name" value="Tetratricopeptide repeat domain"/>
    <property type="match status" value="1"/>
</dbReference>
<feature type="repeat" description="TPR" evidence="2">
    <location>
        <begin position="92"/>
        <end position="125"/>
    </location>
</feature>
<dbReference type="SUPFAM" id="SSF48452">
    <property type="entry name" value="TPR-like"/>
    <property type="match status" value="1"/>
</dbReference>
<reference evidence="3 4" key="1">
    <citation type="journal article" date="2021" name="Commun. Biol.">
        <title>The genome of Shorea leprosula (Dipterocarpaceae) highlights the ecological relevance of drought in aseasonal tropical rainforests.</title>
        <authorList>
            <person name="Ng K.K.S."/>
            <person name="Kobayashi M.J."/>
            <person name="Fawcett J.A."/>
            <person name="Hatakeyama M."/>
            <person name="Paape T."/>
            <person name="Ng C.H."/>
            <person name="Ang C.C."/>
            <person name="Tnah L.H."/>
            <person name="Lee C.T."/>
            <person name="Nishiyama T."/>
            <person name="Sese J."/>
            <person name="O'Brien M.J."/>
            <person name="Copetti D."/>
            <person name="Mohd Noor M.I."/>
            <person name="Ong R.C."/>
            <person name="Putra M."/>
            <person name="Sireger I.Z."/>
            <person name="Indrioko S."/>
            <person name="Kosugi Y."/>
            <person name="Izuno A."/>
            <person name="Isagi Y."/>
            <person name="Lee S.L."/>
            <person name="Shimizu K.K."/>
        </authorList>
    </citation>
    <scope>NUCLEOTIDE SEQUENCE [LARGE SCALE GENOMIC DNA]</scope>
    <source>
        <strain evidence="3">214</strain>
    </source>
</reference>
<evidence type="ECO:0000313" key="3">
    <source>
        <dbReference type="EMBL" id="GKU86408.1"/>
    </source>
</evidence>
<comment type="caution">
    <text evidence="3">The sequence shown here is derived from an EMBL/GenBank/DDBJ whole genome shotgun (WGS) entry which is preliminary data.</text>
</comment>
<dbReference type="InterPro" id="IPR036770">
    <property type="entry name" value="Ankyrin_rpt-contain_sf"/>
</dbReference>
<dbReference type="PANTHER" id="PTHR46224:SF6">
    <property type="entry name" value="ANKYRIN REPEAT FAMILY PROTEIN"/>
    <property type="match status" value="1"/>
</dbReference>
<dbReference type="AlphaFoldDB" id="A0AAV5HC73"/>
<name>A0AAV5HC73_9ROSI</name>
<proteinExistence type="predicted"/>
<accession>A0AAV5HC73</accession>
<dbReference type="SMART" id="SM00028">
    <property type="entry name" value="TPR"/>
    <property type="match status" value="1"/>
</dbReference>
<evidence type="ECO:0000313" key="4">
    <source>
        <dbReference type="Proteomes" id="UP001054252"/>
    </source>
</evidence>
<feature type="repeat" description="ANK" evidence="1">
    <location>
        <begin position="14"/>
        <end position="46"/>
    </location>
</feature>
<dbReference type="EMBL" id="BPVZ01000001">
    <property type="protein sequence ID" value="GKU86408.1"/>
    <property type="molecule type" value="Genomic_DNA"/>
</dbReference>
<dbReference type="InterPro" id="IPR011990">
    <property type="entry name" value="TPR-like_helical_dom_sf"/>
</dbReference>
<keyword evidence="4" id="KW-1185">Reference proteome</keyword>